<evidence type="ECO:0000256" key="1">
    <source>
        <dbReference type="SAM" id="MobiDB-lite"/>
    </source>
</evidence>
<sequence>MGILQRRGTRHLNRTRRHLSSYPRRRVSIPPNPRPSRRPTPYRIPLGRPLLDRHKGAIRSRKLERHLRPVRRRSSNHLHTEGLRHSAKMGRRLPIHPITTHWRTKPQSAKAVFPRRNLPTSRLSRLAMEGLQNQTICSNIHVPRPRMGHPGAACQDPRHKANKIPR</sequence>
<dbReference type="HOGENOM" id="CLU_1603666_0_0_1"/>
<accession>A0A074RRF9</accession>
<keyword evidence="3" id="KW-1185">Reference proteome</keyword>
<feature type="region of interest" description="Disordered" evidence="1">
    <location>
        <begin position="1"/>
        <end position="48"/>
    </location>
</feature>
<name>A0A074RRF9_9AGAM</name>
<dbReference type="AlphaFoldDB" id="A0A074RRF9"/>
<evidence type="ECO:0000313" key="2">
    <source>
        <dbReference type="EMBL" id="KEP47910.1"/>
    </source>
</evidence>
<dbReference type="EMBL" id="AZST01000621">
    <property type="protein sequence ID" value="KEP47910.1"/>
    <property type="molecule type" value="Genomic_DNA"/>
</dbReference>
<reference evidence="2 3" key="1">
    <citation type="submission" date="2013-12" db="EMBL/GenBank/DDBJ databases">
        <authorList>
            <person name="Cubeta M."/>
            <person name="Pakala S."/>
            <person name="Fedorova N."/>
            <person name="Thomas E."/>
            <person name="Dean R."/>
            <person name="Jabaji S."/>
            <person name="Neate S."/>
            <person name="Toda T."/>
            <person name="Tavantzis S."/>
            <person name="Vilgalys R."/>
            <person name="Bharathan N."/>
            <person name="Pakala S."/>
            <person name="Losada L.S."/>
            <person name="Zafar N."/>
            <person name="Nierman W."/>
        </authorList>
    </citation>
    <scope>NUCLEOTIDE SEQUENCE [LARGE SCALE GENOMIC DNA]</scope>
    <source>
        <strain evidence="2 3">123E</strain>
    </source>
</reference>
<protein>
    <submittedName>
        <fullName evidence="2">Uncharacterized protein</fullName>
    </submittedName>
</protein>
<gene>
    <name evidence="2" type="ORF">V565_139850</name>
</gene>
<feature type="compositionally biased region" description="Basic residues" evidence="1">
    <location>
        <begin position="7"/>
        <end position="27"/>
    </location>
</feature>
<evidence type="ECO:0000313" key="3">
    <source>
        <dbReference type="Proteomes" id="UP000027456"/>
    </source>
</evidence>
<proteinExistence type="predicted"/>
<dbReference type="Proteomes" id="UP000027456">
    <property type="component" value="Unassembled WGS sequence"/>
</dbReference>
<organism evidence="2 3">
    <name type="scientific">Rhizoctonia solani 123E</name>
    <dbReference type="NCBI Taxonomy" id="1423351"/>
    <lineage>
        <taxon>Eukaryota</taxon>
        <taxon>Fungi</taxon>
        <taxon>Dikarya</taxon>
        <taxon>Basidiomycota</taxon>
        <taxon>Agaricomycotina</taxon>
        <taxon>Agaricomycetes</taxon>
        <taxon>Cantharellales</taxon>
        <taxon>Ceratobasidiaceae</taxon>
        <taxon>Rhizoctonia</taxon>
    </lineage>
</organism>
<comment type="caution">
    <text evidence="2">The sequence shown here is derived from an EMBL/GenBank/DDBJ whole genome shotgun (WGS) entry which is preliminary data.</text>
</comment>